<evidence type="ECO:0000256" key="1">
    <source>
        <dbReference type="SAM" id="SignalP"/>
    </source>
</evidence>
<comment type="caution">
    <text evidence="3">The sequence shown here is derived from an EMBL/GenBank/DDBJ whole genome shotgun (WGS) entry which is preliminary data.</text>
</comment>
<sequence>MSFKSVSLLFISMLFLTFSCLDASSNENSALINIYLIDAPGDFDQAWIDIERVEVFIQGGNSAGTKDWIPLDYVPTSNVINVTSLVNGNQLILGRSELPLGKISQIKLVLGEDHYLVKDDEQLPLTLLNSESQEPTIDVDYSLSGAMSYDILLDMDLSKSIIADPVQENVFWLDPVMRSFETGAVASISGKVTPIEAKPIIYAIIGEDSISTHTDDSGAFLFNGLQAGDYSIYISPRAPYLDSLTTVTTKIDSLSAMETILLPTPDED</sequence>
<name>A0ABR9AQS7_9BACT</name>
<evidence type="ECO:0000313" key="4">
    <source>
        <dbReference type="Proteomes" id="UP000647133"/>
    </source>
</evidence>
<organism evidence="3 4">
    <name type="scientific">Echinicola arenosa</name>
    <dbReference type="NCBI Taxonomy" id="2774144"/>
    <lineage>
        <taxon>Bacteria</taxon>
        <taxon>Pseudomonadati</taxon>
        <taxon>Bacteroidota</taxon>
        <taxon>Cytophagia</taxon>
        <taxon>Cytophagales</taxon>
        <taxon>Cyclobacteriaceae</taxon>
        <taxon>Echinicola</taxon>
    </lineage>
</organism>
<dbReference type="InterPro" id="IPR013784">
    <property type="entry name" value="Carb-bd-like_fold"/>
</dbReference>
<dbReference type="Proteomes" id="UP000647133">
    <property type="component" value="Unassembled WGS sequence"/>
</dbReference>
<feature type="signal peptide" evidence="1">
    <location>
        <begin position="1"/>
        <end position="23"/>
    </location>
</feature>
<dbReference type="EMBL" id="JACYTQ010000010">
    <property type="protein sequence ID" value="MBD8491130.1"/>
    <property type="molecule type" value="Genomic_DNA"/>
</dbReference>
<proteinExistence type="predicted"/>
<dbReference type="Pfam" id="PF14321">
    <property type="entry name" value="DUF4382"/>
    <property type="match status" value="1"/>
</dbReference>
<keyword evidence="4" id="KW-1185">Reference proteome</keyword>
<keyword evidence="1" id="KW-0732">Signal</keyword>
<feature type="domain" description="DUF4382" evidence="2">
    <location>
        <begin position="30"/>
        <end position="169"/>
    </location>
</feature>
<dbReference type="RefSeq" id="WP_192012004.1">
    <property type="nucleotide sequence ID" value="NZ_JACYTQ010000010.1"/>
</dbReference>
<feature type="chain" id="PRO_5046069321" evidence="1">
    <location>
        <begin position="24"/>
        <end position="268"/>
    </location>
</feature>
<dbReference type="InterPro" id="IPR025491">
    <property type="entry name" value="DUF4382"/>
</dbReference>
<evidence type="ECO:0000259" key="2">
    <source>
        <dbReference type="Pfam" id="PF14321"/>
    </source>
</evidence>
<accession>A0ABR9AQS7</accession>
<reference evidence="3 4" key="1">
    <citation type="submission" date="2020-09" db="EMBL/GenBank/DDBJ databases">
        <title>Echinicola sp. CAU 1574 isolated from sand of Sido Beach.</title>
        <authorList>
            <person name="Kim W."/>
        </authorList>
    </citation>
    <scope>NUCLEOTIDE SEQUENCE [LARGE SCALE GENOMIC DNA]</scope>
    <source>
        <strain evidence="3 4">CAU 1574</strain>
    </source>
</reference>
<protein>
    <submittedName>
        <fullName evidence="3">DUF4382 domain-containing protein</fullName>
    </submittedName>
</protein>
<gene>
    <name evidence="3" type="ORF">IFO69_20415</name>
</gene>
<dbReference type="SUPFAM" id="SSF49452">
    <property type="entry name" value="Starch-binding domain-like"/>
    <property type="match status" value="1"/>
</dbReference>
<evidence type="ECO:0000313" key="3">
    <source>
        <dbReference type="EMBL" id="MBD8491130.1"/>
    </source>
</evidence>
<dbReference type="PROSITE" id="PS51257">
    <property type="entry name" value="PROKAR_LIPOPROTEIN"/>
    <property type="match status" value="1"/>
</dbReference>